<reference evidence="1" key="1">
    <citation type="submission" date="2021-06" db="EMBL/GenBank/DDBJ databases">
        <authorList>
            <person name="Hodson N. C."/>
            <person name="Mongue J. A."/>
            <person name="Jaron S. K."/>
        </authorList>
    </citation>
    <scope>NUCLEOTIDE SEQUENCE</scope>
</reference>
<proteinExistence type="predicted"/>
<sequence>MTCRETGRAQNVASGERVFGLIDGVGLYSTQLKGRNPKGDILFETVEKNGIYSFMSNEVELARAGRGVTKTPGTFGVKFHNSPEMPIKAMLFATAYFI</sequence>
<dbReference type="EMBL" id="CAJVCH010536918">
    <property type="protein sequence ID" value="CAG7825606.1"/>
    <property type="molecule type" value="Genomic_DNA"/>
</dbReference>
<keyword evidence="2" id="KW-1185">Reference proteome</keyword>
<gene>
    <name evidence="1" type="ORF">AFUS01_LOCUS35708</name>
</gene>
<name>A0A8J2L3M8_9HEXA</name>
<organism evidence="1 2">
    <name type="scientific">Allacma fusca</name>
    <dbReference type="NCBI Taxonomy" id="39272"/>
    <lineage>
        <taxon>Eukaryota</taxon>
        <taxon>Metazoa</taxon>
        <taxon>Ecdysozoa</taxon>
        <taxon>Arthropoda</taxon>
        <taxon>Hexapoda</taxon>
        <taxon>Collembola</taxon>
        <taxon>Symphypleona</taxon>
        <taxon>Sminthuridae</taxon>
        <taxon>Allacma</taxon>
    </lineage>
</organism>
<dbReference type="AlphaFoldDB" id="A0A8J2L3M8"/>
<accession>A0A8J2L3M8</accession>
<feature type="non-terminal residue" evidence="1">
    <location>
        <position position="1"/>
    </location>
</feature>
<dbReference type="Proteomes" id="UP000708208">
    <property type="component" value="Unassembled WGS sequence"/>
</dbReference>
<protein>
    <submittedName>
        <fullName evidence="1">Uncharacterized protein</fullName>
    </submittedName>
</protein>
<evidence type="ECO:0000313" key="1">
    <source>
        <dbReference type="EMBL" id="CAG7825606.1"/>
    </source>
</evidence>
<comment type="caution">
    <text evidence="1">The sequence shown here is derived from an EMBL/GenBank/DDBJ whole genome shotgun (WGS) entry which is preliminary data.</text>
</comment>
<evidence type="ECO:0000313" key="2">
    <source>
        <dbReference type="Proteomes" id="UP000708208"/>
    </source>
</evidence>